<proteinExistence type="evidence at transcript level"/>
<dbReference type="InterPro" id="IPR002223">
    <property type="entry name" value="Kunitz_BPTI"/>
</dbReference>
<name>A0A0C9RWT6_AMBAM</name>
<feature type="domain" description="BPTI/Kunitz inhibitor" evidence="2">
    <location>
        <begin position="54"/>
        <end position="109"/>
    </location>
</feature>
<protein>
    <submittedName>
        <fullName evidence="3">Putative secreted protein</fullName>
    </submittedName>
</protein>
<dbReference type="PROSITE" id="PS50279">
    <property type="entry name" value="BPTI_KUNITZ_2"/>
    <property type="match status" value="1"/>
</dbReference>
<keyword evidence="1" id="KW-0732">Signal</keyword>
<organism evidence="3">
    <name type="scientific">Amblyomma americanum</name>
    <name type="common">Lone star tick</name>
    <dbReference type="NCBI Taxonomy" id="6943"/>
    <lineage>
        <taxon>Eukaryota</taxon>
        <taxon>Metazoa</taxon>
        <taxon>Ecdysozoa</taxon>
        <taxon>Arthropoda</taxon>
        <taxon>Chelicerata</taxon>
        <taxon>Arachnida</taxon>
        <taxon>Acari</taxon>
        <taxon>Parasitiformes</taxon>
        <taxon>Ixodida</taxon>
        <taxon>Ixodoidea</taxon>
        <taxon>Ixodidae</taxon>
        <taxon>Amblyomminae</taxon>
        <taxon>Amblyomma</taxon>
    </lineage>
</organism>
<dbReference type="InterPro" id="IPR036880">
    <property type="entry name" value="Kunitz_BPTI_sf"/>
</dbReference>
<accession>A0A0C9RWT6</accession>
<dbReference type="GO" id="GO:0004867">
    <property type="term" value="F:serine-type endopeptidase inhibitor activity"/>
    <property type="evidence" value="ECO:0007669"/>
    <property type="project" value="InterPro"/>
</dbReference>
<dbReference type="EMBL" id="GBZX01000704">
    <property type="protein sequence ID" value="JAG92036.1"/>
    <property type="molecule type" value="mRNA"/>
</dbReference>
<dbReference type="AlphaFoldDB" id="A0A0C9RWT6"/>
<evidence type="ECO:0000313" key="3">
    <source>
        <dbReference type="EMBL" id="JAG92036.1"/>
    </source>
</evidence>
<reference evidence="3" key="1">
    <citation type="journal article" date="2015" name="PLoS ONE">
        <title>An Insight into the Sialome of the Lone Star Tick, Amblyomma americanum, with a Glimpse on Its Time Dependent Gene Expression.</title>
        <authorList>
            <person name="Karim S."/>
            <person name="Ribeiro J.M."/>
        </authorList>
    </citation>
    <scope>NUCLEOTIDE SEQUENCE</scope>
    <source>
        <tissue evidence="3">Salivary gland</tissue>
    </source>
</reference>
<evidence type="ECO:0000256" key="1">
    <source>
        <dbReference type="SAM" id="SignalP"/>
    </source>
</evidence>
<sequence length="127" mass="14427">MMKSLISLTLLAFIAGTLVLVAATKKGKGRNITITDTDFDADRSQCPDQAPDQCSYRNRSSCSCKPPMHVYTRLPRYFYLPRLNKCLKFPSLGYGCNSFENIQECSDKCEQGRRPGRKSRESRHKPN</sequence>
<evidence type="ECO:0000259" key="2">
    <source>
        <dbReference type="PROSITE" id="PS50279"/>
    </source>
</evidence>
<dbReference type="SUPFAM" id="SSF57362">
    <property type="entry name" value="BPTI-like"/>
    <property type="match status" value="1"/>
</dbReference>
<dbReference type="Gene3D" id="4.10.410.10">
    <property type="entry name" value="Pancreatic trypsin inhibitor Kunitz domain"/>
    <property type="match status" value="1"/>
</dbReference>
<feature type="signal peptide" evidence="1">
    <location>
        <begin position="1"/>
        <end position="23"/>
    </location>
</feature>
<feature type="chain" id="PRO_5002202537" evidence="1">
    <location>
        <begin position="24"/>
        <end position="127"/>
    </location>
</feature>